<gene>
    <name evidence="1" type="ORF">SAMN04487775_102356</name>
</gene>
<evidence type="ECO:0000313" key="2">
    <source>
        <dbReference type="Proteomes" id="UP000182737"/>
    </source>
</evidence>
<protein>
    <submittedName>
        <fullName evidence="1">Uncharacterized protein</fullName>
    </submittedName>
</protein>
<keyword evidence="2" id="KW-1185">Reference proteome</keyword>
<dbReference type="AlphaFoldDB" id="A0A1I3J5X0"/>
<dbReference type="EMBL" id="FORI01000002">
    <property type="protein sequence ID" value="SFI55579.1"/>
    <property type="molecule type" value="Genomic_DNA"/>
</dbReference>
<dbReference type="RefSeq" id="WP_074930738.1">
    <property type="nucleotide sequence ID" value="NZ_FORI01000002.1"/>
</dbReference>
<sequence length="190" mass="21791">MKALLISDRKEIIDFVAPLLKQKGFDLIHYRWIIKALDNIEEIQPDVIVLSSIEYPRHWKTLAGFVQSGIGGNDVKMYLYDTEPLSQEDSKKATDLGILSFEDSFNAPEPVDVQLAINNQDGKIKLFNAKFDADKNCVQFNFEDNDFKNGLMKYVSMFDGKNVSAFSADFSKVDEHNAYLIIKDYYEKKI</sequence>
<name>A0A1I3J5X0_9SPIR</name>
<evidence type="ECO:0000313" key="1">
    <source>
        <dbReference type="EMBL" id="SFI55579.1"/>
    </source>
</evidence>
<reference evidence="2" key="1">
    <citation type="submission" date="2016-10" db="EMBL/GenBank/DDBJ databases">
        <authorList>
            <person name="Varghese N."/>
            <person name="Submissions S."/>
        </authorList>
    </citation>
    <scope>NUCLEOTIDE SEQUENCE [LARGE SCALE GENOMIC DNA]</scope>
    <source>
        <strain evidence="2">XBD1002</strain>
    </source>
</reference>
<dbReference type="OrthoDB" id="359116at2"/>
<proteinExistence type="predicted"/>
<organism evidence="1 2">
    <name type="scientific">Treponema bryantii</name>
    <dbReference type="NCBI Taxonomy" id="163"/>
    <lineage>
        <taxon>Bacteria</taxon>
        <taxon>Pseudomonadati</taxon>
        <taxon>Spirochaetota</taxon>
        <taxon>Spirochaetia</taxon>
        <taxon>Spirochaetales</taxon>
        <taxon>Treponemataceae</taxon>
        <taxon>Treponema</taxon>
    </lineage>
</organism>
<dbReference type="Proteomes" id="UP000182737">
    <property type="component" value="Unassembled WGS sequence"/>
</dbReference>
<accession>A0A1I3J5X0</accession>